<evidence type="ECO:0000313" key="1">
    <source>
        <dbReference type="EMBL" id="CAL1606934.1"/>
    </source>
</evidence>
<dbReference type="AlphaFoldDB" id="A0AAV2M0V3"/>
<gene>
    <name evidence="1" type="ORF">KC01_LOCUS34030</name>
</gene>
<name>A0AAV2M0V3_KNICA</name>
<dbReference type="Proteomes" id="UP001497482">
    <property type="component" value="Chromosome 5"/>
</dbReference>
<reference evidence="1 2" key="1">
    <citation type="submission" date="2024-04" db="EMBL/GenBank/DDBJ databases">
        <authorList>
            <person name="Waldvogel A.-M."/>
            <person name="Schoenle A."/>
        </authorList>
    </citation>
    <scope>NUCLEOTIDE SEQUENCE [LARGE SCALE GENOMIC DNA]</scope>
</reference>
<organism evidence="1 2">
    <name type="scientific">Knipowitschia caucasica</name>
    <name type="common">Caucasian dwarf goby</name>
    <name type="synonym">Pomatoschistus caucasicus</name>
    <dbReference type="NCBI Taxonomy" id="637954"/>
    <lineage>
        <taxon>Eukaryota</taxon>
        <taxon>Metazoa</taxon>
        <taxon>Chordata</taxon>
        <taxon>Craniata</taxon>
        <taxon>Vertebrata</taxon>
        <taxon>Euteleostomi</taxon>
        <taxon>Actinopterygii</taxon>
        <taxon>Neopterygii</taxon>
        <taxon>Teleostei</taxon>
        <taxon>Neoteleostei</taxon>
        <taxon>Acanthomorphata</taxon>
        <taxon>Gobiaria</taxon>
        <taxon>Gobiiformes</taxon>
        <taxon>Gobioidei</taxon>
        <taxon>Gobiidae</taxon>
        <taxon>Gobiinae</taxon>
        <taxon>Knipowitschia</taxon>
    </lineage>
</organism>
<protein>
    <submittedName>
        <fullName evidence="1">Uncharacterized protein</fullName>
    </submittedName>
</protein>
<keyword evidence="2" id="KW-1185">Reference proteome</keyword>
<evidence type="ECO:0000313" key="2">
    <source>
        <dbReference type="Proteomes" id="UP001497482"/>
    </source>
</evidence>
<accession>A0AAV2M0V3</accession>
<sequence>MLFIVCSCTENIIQIALTSLREPFRGPEGMGTVYHLELRNPQKNSANSTAASSDVLVATFVISLGKCKG</sequence>
<dbReference type="EMBL" id="OZ035827">
    <property type="protein sequence ID" value="CAL1606934.1"/>
    <property type="molecule type" value="Genomic_DNA"/>
</dbReference>
<proteinExistence type="predicted"/>